<evidence type="ECO:0000313" key="3">
    <source>
        <dbReference type="Proteomes" id="UP001358417"/>
    </source>
</evidence>
<evidence type="ECO:0000313" key="2">
    <source>
        <dbReference type="EMBL" id="KAK5045254.1"/>
    </source>
</evidence>
<keyword evidence="3" id="KW-1185">Reference proteome</keyword>
<feature type="compositionally biased region" description="Basic and acidic residues" evidence="1">
    <location>
        <begin position="86"/>
        <end position="97"/>
    </location>
</feature>
<feature type="compositionally biased region" description="Basic and acidic residues" evidence="1">
    <location>
        <begin position="123"/>
        <end position="136"/>
    </location>
</feature>
<dbReference type="GeneID" id="89977519"/>
<sequence>MAPASTMDSRTTTRSAHPSAGRTPHPPATSKREGKPARDSVASSRYLEVIGQSRMDSTRNTSTMRSSDRRPHRGGSTADTISSRAPRTDREHRECEKSTASTIKDGSVLGSDSYDPLTSRNLSRHDRSAGRFDKSKVPVTIYEEDSRAGSAAPRSSRHDTAKPTHYESSKCGHLVPYDASRNNRDEGAMTRRNDKTFSAGFNEAMASPDCSSIRKTHWKEETASGTKYDIVQYSVHMKR</sequence>
<dbReference type="EMBL" id="JAVRRD010000038">
    <property type="protein sequence ID" value="KAK5045254.1"/>
    <property type="molecule type" value="Genomic_DNA"/>
</dbReference>
<dbReference type="AlphaFoldDB" id="A0AAV9MUH0"/>
<dbReference type="RefSeq" id="XP_064700886.1">
    <property type="nucleotide sequence ID" value="XM_064852900.1"/>
</dbReference>
<feature type="compositionally biased region" description="Polar residues" evidence="1">
    <location>
        <begin position="1"/>
        <end position="16"/>
    </location>
</feature>
<dbReference type="Proteomes" id="UP001358417">
    <property type="component" value="Unassembled WGS sequence"/>
</dbReference>
<evidence type="ECO:0000256" key="1">
    <source>
        <dbReference type="SAM" id="MobiDB-lite"/>
    </source>
</evidence>
<reference evidence="2 3" key="1">
    <citation type="submission" date="2023-08" db="EMBL/GenBank/DDBJ databases">
        <title>Black Yeasts Isolated from many extreme environments.</title>
        <authorList>
            <person name="Coleine C."/>
            <person name="Stajich J.E."/>
            <person name="Selbmann L."/>
        </authorList>
    </citation>
    <scope>NUCLEOTIDE SEQUENCE [LARGE SCALE GENOMIC DNA]</scope>
    <source>
        <strain evidence="2 3">CCFEE 5792</strain>
    </source>
</reference>
<feature type="compositionally biased region" description="Basic and acidic residues" evidence="1">
    <location>
        <begin position="181"/>
        <end position="193"/>
    </location>
</feature>
<name>A0AAV9MUH0_9EURO</name>
<protein>
    <submittedName>
        <fullName evidence="2">Uncharacterized protein</fullName>
    </submittedName>
</protein>
<gene>
    <name evidence="2" type="ORF">LTR84_009360</name>
</gene>
<feature type="compositionally biased region" description="Polar residues" evidence="1">
    <location>
        <begin position="54"/>
        <end position="65"/>
    </location>
</feature>
<comment type="caution">
    <text evidence="2">The sequence shown here is derived from an EMBL/GenBank/DDBJ whole genome shotgun (WGS) entry which is preliminary data.</text>
</comment>
<feature type="compositionally biased region" description="Basic and acidic residues" evidence="1">
    <location>
        <begin position="156"/>
        <end position="170"/>
    </location>
</feature>
<feature type="region of interest" description="Disordered" evidence="1">
    <location>
        <begin position="1"/>
        <end position="193"/>
    </location>
</feature>
<accession>A0AAV9MUH0</accession>
<organism evidence="2 3">
    <name type="scientific">Exophiala bonariae</name>
    <dbReference type="NCBI Taxonomy" id="1690606"/>
    <lineage>
        <taxon>Eukaryota</taxon>
        <taxon>Fungi</taxon>
        <taxon>Dikarya</taxon>
        <taxon>Ascomycota</taxon>
        <taxon>Pezizomycotina</taxon>
        <taxon>Eurotiomycetes</taxon>
        <taxon>Chaetothyriomycetidae</taxon>
        <taxon>Chaetothyriales</taxon>
        <taxon>Herpotrichiellaceae</taxon>
        <taxon>Exophiala</taxon>
    </lineage>
</organism>
<proteinExistence type="predicted"/>